<proteinExistence type="predicted"/>
<gene>
    <name evidence="6" type="ORF">CLV47_10990</name>
</gene>
<sequence length="192" mass="21167">MRQRTRARVLAAAEEEFTEVGYVAATVARIAARAGVTVQSIYSSWGSKSALFRAYLESAIAPGTERVDFSGAISPGHPREVVSQIAHLFRAVAERSGPAWRLYRDAAAVDPEIAADWQQLQMLRRGTFDILLQSVSDRDLRVARPVAVDSAWAIASPDMYELLVERATYTLDAFEKWVGETIAAAVLRVVQE</sequence>
<dbReference type="GO" id="GO:0003700">
    <property type="term" value="F:DNA-binding transcription factor activity"/>
    <property type="evidence" value="ECO:0007669"/>
    <property type="project" value="TreeGrafter"/>
</dbReference>
<dbReference type="InterPro" id="IPR001647">
    <property type="entry name" value="HTH_TetR"/>
</dbReference>
<dbReference type="Gene3D" id="1.10.357.10">
    <property type="entry name" value="Tetracycline Repressor, domain 2"/>
    <property type="match status" value="1"/>
</dbReference>
<dbReference type="InterPro" id="IPR009057">
    <property type="entry name" value="Homeodomain-like_sf"/>
</dbReference>
<evidence type="ECO:0000313" key="6">
    <source>
        <dbReference type="EMBL" id="PRZ41543.1"/>
    </source>
</evidence>
<evidence type="ECO:0000256" key="3">
    <source>
        <dbReference type="ARBA" id="ARBA00023163"/>
    </source>
</evidence>
<protein>
    <submittedName>
        <fullName evidence="6">TetR family transcriptional regulator</fullName>
    </submittedName>
</protein>
<keyword evidence="7" id="KW-1185">Reference proteome</keyword>
<feature type="DNA-binding region" description="H-T-H motif" evidence="4">
    <location>
        <begin position="26"/>
        <end position="45"/>
    </location>
</feature>
<evidence type="ECO:0000256" key="4">
    <source>
        <dbReference type="PROSITE-ProRule" id="PRU00335"/>
    </source>
</evidence>
<reference evidence="6 7" key="1">
    <citation type="submission" date="2018-03" db="EMBL/GenBank/DDBJ databases">
        <title>Genomic Encyclopedia of Archaeal and Bacterial Type Strains, Phase II (KMG-II): from individual species to whole genera.</title>
        <authorList>
            <person name="Goeker M."/>
        </authorList>
    </citation>
    <scope>NUCLEOTIDE SEQUENCE [LARGE SCALE GENOMIC DNA]</scope>
    <source>
        <strain evidence="6 7">DSM 100065</strain>
    </source>
</reference>
<dbReference type="GO" id="GO:0000976">
    <property type="term" value="F:transcription cis-regulatory region binding"/>
    <property type="evidence" value="ECO:0007669"/>
    <property type="project" value="TreeGrafter"/>
</dbReference>
<dbReference type="PRINTS" id="PR00455">
    <property type="entry name" value="HTHTETR"/>
</dbReference>
<evidence type="ECO:0000313" key="7">
    <source>
        <dbReference type="Proteomes" id="UP000237752"/>
    </source>
</evidence>
<dbReference type="EMBL" id="PVUE01000009">
    <property type="protein sequence ID" value="PRZ41543.1"/>
    <property type="molecule type" value="Genomic_DNA"/>
</dbReference>
<evidence type="ECO:0000256" key="1">
    <source>
        <dbReference type="ARBA" id="ARBA00023015"/>
    </source>
</evidence>
<name>A0A2T0ZYX1_9ACTN</name>
<evidence type="ECO:0000256" key="2">
    <source>
        <dbReference type="ARBA" id="ARBA00023125"/>
    </source>
</evidence>
<accession>A0A2T0ZYX1</accession>
<keyword evidence="1" id="KW-0805">Transcription regulation</keyword>
<dbReference type="PANTHER" id="PTHR30055">
    <property type="entry name" value="HTH-TYPE TRANSCRIPTIONAL REGULATOR RUTR"/>
    <property type="match status" value="1"/>
</dbReference>
<dbReference type="Pfam" id="PF00440">
    <property type="entry name" value="TetR_N"/>
    <property type="match status" value="1"/>
</dbReference>
<keyword evidence="3" id="KW-0804">Transcription</keyword>
<keyword evidence="2 4" id="KW-0238">DNA-binding</keyword>
<dbReference type="PANTHER" id="PTHR30055:SF234">
    <property type="entry name" value="HTH-TYPE TRANSCRIPTIONAL REGULATOR BETI"/>
    <property type="match status" value="1"/>
</dbReference>
<evidence type="ECO:0000259" key="5">
    <source>
        <dbReference type="PROSITE" id="PS50977"/>
    </source>
</evidence>
<comment type="caution">
    <text evidence="6">The sequence shown here is derived from an EMBL/GenBank/DDBJ whole genome shotgun (WGS) entry which is preliminary data.</text>
</comment>
<feature type="domain" description="HTH tetR-type" evidence="5">
    <location>
        <begin position="3"/>
        <end position="63"/>
    </location>
</feature>
<dbReference type="InterPro" id="IPR050109">
    <property type="entry name" value="HTH-type_TetR-like_transc_reg"/>
</dbReference>
<dbReference type="AlphaFoldDB" id="A0A2T0ZYX1"/>
<dbReference type="SUPFAM" id="SSF46689">
    <property type="entry name" value="Homeodomain-like"/>
    <property type="match status" value="1"/>
</dbReference>
<dbReference type="PROSITE" id="PS50977">
    <property type="entry name" value="HTH_TETR_2"/>
    <property type="match status" value="1"/>
</dbReference>
<dbReference type="Proteomes" id="UP000237752">
    <property type="component" value="Unassembled WGS sequence"/>
</dbReference>
<organism evidence="6 7">
    <name type="scientific">Antricoccus suffuscus</name>
    <dbReference type="NCBI Taxonomy" id="1629062"/>
    <lineage>
        <taxon>Bacteria</taxon>
        <taxon>Bacillati</taxon>
        <taxon>Actinomycetota</taxon>
        <taxon>Actinomycetes</taxon>
        <taxon>Geodermatophilales</taxon>
        <taxon>Antricoccaceae</taxon>
        <taxon>Antricoccus</taxon>
    </lineage>
</organism>